<dbReference type="Pfam" id="PF01636">
    <property type="entry name" value="APH"/>
    <property type="match status" value="1"/>
</dbReference>
<organism evidence="2 3">
    <name type="scientific">Nocardia terpenica</name>
    <dbReference type="NCBI Taxonomy" id="455432"/>
    <lineage>
        <taxon>Bacteria</taxon>
        <taxon>Bacillati</taxon>
        <taxon>Actinomycetota</taxon>
        <taxon>Actinomycetes</taxon>
        <taxon>Mycobacteriales</taxon>
        <taxon>Nocardiaceae</taxon>
        <taxon>Nocardia</taxon>
    </lineage>
</organism>
<name>A0A6G9ZFG7_9NOCA</name>
<proteinExistence type="predicted"/>
<dbReference type="SUPFAM" id="SSF56112">
    <property type="entry name" value="Protein kinase-like (PK-like)"/>
    <property type="match status" value="1"/>
</dbReference>
<evidence type="ECO:0000313" key="2">
    <source>
        <dbReference type="EMBL" id="QIS24194.1"/>
    </source>
</evidence>
<dbReference type="AlphaFoldDB" id="A0A6G9ZFG7"/>
<reference evidence="2 3" key="1">
    <citation type="journal article" date="2019" name="ACS Chem. Biol.">
        <title>Identification and Mobilization of a Cryptic Antibiotic Biosynthesis Gene Locus from a Human-Pathogenic Nocardia Isolate.</title>
        <authorList>
            <person name="Herisse M."/>
            <person name="Ishida K."/>
            <person name="Porter J.L."/>
            <person name="Howden B."/>
            <person name="Hertweck C."/>
            <person name="Stinear T.P."/>
            <person name="Pidot S.J."/>
        </authorList>
    </citation>
    <scope>NUCLEOTIDE SEQUENCE [LARGE SCALE GENOMIC DNA]</scope>
    <source>
        <strain evidence="2 3">AUSMDU00012715</strain>
    </source>
</reference>
<dbReference type="Proteomes" id="UP000500953">
    <property type="component" value="Chromosome"/>
</dbReference>
<dbReference type="GO" id="GO:0016740">
    <property type="term" value="F:transferase activity"/>
    <property type="evidence" value="ECO:0007669"/>
    <property type="project" value="UniProtKB-KW"/>
</dbReference>
<dbReference type="InterPro" id="IPR002575">
    <property type="entry name" value="Aminoglycoside_PTrfase"/>
</dbReference>
<sequence>MATVQSVDSFPQPTVVDDRPVTWWHLIPDHRPSTPEELGRVLSQLHSLTLPTEFRLPTYEPFAGLQERIQSSTTTGEDSRSWLLDHYRKLQRKHDELTESAAPCVIHGDAWQGNLVVPRSGCCPIVLDLDNVSSCDGLALRSAGKPDSSDRG</sequence>
<dbReference type="InterPro" id="IPR011009">
    <property type="entry name" value="Kinase-like_dom_sf"/>
</dbReference>
<dbReference type="EMBL" id="CP046173">
    <property type="protein sequence ID" value="QIS24194.1"/>
    <property type="molecule type" value="Genomic_DNA"/>
</dbReference>
<evidence type="ECO:0000313" key="3">
    <source>
        <dbReference type="Proteomes" id="UP000500953"/>
    </source>
</evidence>
<keyword evidence="2" id="KW-0808">Transferase</keyword>
<protein>
    <submittedName>
        <fullName evidence="2">Phosphotransferase</fullName>
    </submittedName>
</protein>
<dbReference type="Gene3D" id="3.90.1200.10">
    <property type="match status" value="1"/>
</dbReference>
<gene>
    <name evidence="2" type="ORF">F6W96_14285</name>
</gene>
<evidence type="ECO:0000259" key="1">
    <source>
        <dbReference type="Pfam" id="PF01636"/>
    </source>
</evidence>
<accession>A0A6G9ZFG7</accession>
<feature type="domain" description="Aminoglycoside phosphotransferase" evidence="1">
    <location>
        <begin position="26"/>
        <end position="132"/>
    </location>
</feature>